<dbReference type="Pfam" id="PF25031">
    <property type="entry name" value="SBSPON_C"/>
    <property type="match status" value="1"/>
</dbReference>
<feature type="signal peptide" evidence="4">
    <location>
        <begin position="1"/>
        <end position="22"/>
    </location>
</feature>
<dbReference type="InterPro" id="IPR044004">
    <property type="entry name" value="TSP1_spondin_dom"/>
</dbReference>
<gene>
    <name evidence="6" type="ORF">DNTS_017975</name>
</gene>
<feature type="chain" id="PRO_5021975717" description="SMB domain-containing protein" evidence="4">
    <location>
        <begin position="23"/>
        <end position="273"/>
    </location>
</feature>
<dbReference type="PROSITE" id="PS50092">
    <property type="entry name" value="TSP1"/>
    <property type="match status" value="1"/>
</dbReference>
<dbReference type="InterPro" id="IPR001212">
    <property type="entry name" value="Somatomedin_B_dom"/>
</dbReference>
<dbReference type="InterPro" id="IPR039942">
    <property type="entry name" value="SBSPO"/>
</dbReference>
<dbReference type="EMBL" id="SRMA01024385">
    <property type="protein sequence ID" value="TRZ00520.1"/>
    <property type="molecule type" value="Genomic_DNA"/>
</dbReference>
<evidence type="ECO:0000256" key="2">
    <source>
        <dbReference type="ARBA" id="ARBA00023157"/>
    </source>
</evidence>
<dbReference type="Gene3D" id="2.20.100.10">
    <property type="entry name" value="Thrombospondin type-1 (TSP1) repeat"/>
    <property type="match status" value="1"/>
</dbReference>
<dbReference type="InterPro" id="IPR000884">
    <property type="entry name" value="TSP1_rpt"/>
</dbReference>
<accession>A0A553REB8</accession>
<organism evidence="6 7">
    <name type="scientific">Danionella cerebrum</name>
    <dbReference type="NCBI Taxonomy" id="2873325"/>
    <lineage>
        <taxon>Eukaryota</taxon>
        <taxon>Metazoa</taxon>
        <taxon>Chordata</taxon>
        <taxon>Craniata</taxon>
        <taxon>Vertebrata</taxon>
        <taxon>Euteleostomi</taxon>
        <taxon>Actinopterygii</taxon>
        <taxon>Neopterygii</taxon>
        <taxon>Teleostei</taxon>
        <taxon>Ostariophysi</taxon>
        <taxon>Cypriniformes</taxon>
        <taxon>Danionidae</taxon>
        <taxon>Danioninae</taxon>
        <taxon>Danionella</taxon>
    </lineage>
</organism>
<name>A0A553REB8_9TELE</name>
<keyword evidence="3" id="KW-0325">Glycoprotein</keyword>
<reference evidence="6 7" key="1">
    <citation type="journal article" date="2019" name="Sci. Data">
        <title>Hybrid genome assembly and annotation of Danionella translucida.</title>
        <authorList>
            <person name="Kadobianskyi M."/>
            <person name="Schulze L."/>
            <person name="Schuelke M."/>
            <person name="Judkewitz B."/>
        </authorList>
    </citation>
    <scope>NUCLEOTIDE SEQUENCE [LARGE SCALE GENOMIC DNA]</scope>
    <source>
        <strain evidence="6 7">Bolton</strain>
    </source>
</reference>
<dbReference type="PROSITE" id="PS50958">
    <property type="entry name" value="SMB_2"/>
    <property type="match status" value="1"/>
</dbReference>
<evidence type="ECO:0000256" key="3">
    <source>
        <dbReference type="ARBA" id="ARBA00023180"/>
    </source>
</evidence>
<dbReference type="PANTHER" id="PTHR20920">
    <property type="entry name" value="RPE-SPONDIN"/>
    <property type="match status" value="1"/>
</dbReference>
<evidence type="ECO:0000313" key="7">
    <source>
        <dbReference type="Proteomes" id="UP000316079"/>
    </source>
</evidence>
<dbReference type="Proteomes" id="UP000316079">
    <property type="component" value="Unassembled WGS sequence"/>
</dbReference>
<evidence type="ECO:0000256" key="4">
    <source>
        <dbReference type="SAM" id="SignalP"/>
    </source>
</evidence>
<keyword evidence="7" id="KW-1185">Reference proteome</keyword>
<dbReference type="SUPFAM" id="SSF90188">
    <property type="entry name" value="Somatomedin B domain"/>
    <property type="match status" value="1"/>
</dbReference>
<evidence type="ECO:0000256" key="1">
    <source>
        <dbReference type="ARBA" id="ARBA00022729"/>
    </source>
</evidence>
<protein>
    <recommendedName>
        <fullName evidence="5">SMB domain-containing protein</fullName>
    </recommendedName>
</protein>
<dbReference type="PANTHER" id="PTHR20920:SF4">
    <property type="entry name" value="SMB DOMAIN-CONTAINING PROTEIN"/>
    <property type="match status" value="1"/>
</dbReference>
<dbReference type="OrthoDB" id="98591at2759"/>
<dbReference type="PROSITE" id="PS00524">
    <property type="entry name" value="SMB_1"/>
    <property type="match status" value="1"/>
</dbReference>
<keyword evidence="1 4" id="KW-0732">Signal</keyword>
<dbReference type="InterPro" id="IPR036383">
    <property type="entry name" value="TSP1_rpt_sf"/>
</dbReference>
<proteinExistence type="predicted"/>
<sequence length="273" mass="30530">MSASRSWMLYFIALLVSQSEEGCLETGMCCFGQNQSCSTEDWRKDGSFGECYCDQACRKTLDCCHDYDLACPAVSCVVSEWSSWSGCQEPCKVTQRSRQRKVLVEARNGGEGCPPLYQTAGCADYQDKDGPCLQSLVLDLFLCHYFTVPALITTGGYANARKKRDVLNNSTIGYCVEFELMSLTESCQSSFSPHTRWMRYLKEGHQVCVECQPPALAQGRRYCSGDGESTGQDRGLQSLQWQAVGNSLCRGLWRRVGRRESCSCPTVHSFLFI</sequence>
<evidence type="ECO:0000313" key="6">
    <source>
        <dbReference type="EMBL" id="TRZ00520.1"/>
    </source>
</evidence>
<dbReference type="SUPFAM" id="SSF82895">
    <property type="entry name" value="TSP-1 type 1 repeat"/>
    <property type="match status" value="1"/>
</dbReference>
<dbReference type="InterPro" id="IPR036024">
    <property type="entry name" value="Somatomedin_B-like_dom_sf"/>
</dbReference>
<dbReference type="AlphaFoldDB" id="A0A553REB8"/>
<dbReference type="Pfam" id="PF19028">
    <property type="entry name" value="TSP1_spondin"/>
    <property type="match status" value="1"/>
</dbReference>
<evidence type="ECO:0000259" key="5">
    <source>
        <dbReference type="PROSITE" id="PS50958"/>
    </source>
</evidence>
<dbReference type="STRING" id="623744.A0A553REB8"/>
<dbReference type="InterPro" id="IPR056801">
    <property type="entry name" value="SBSPON_C"/>
</dbReference>
<feature type="domain" description="SMB" evidence="5">
    <location>
        <begin position="25"/>
        <end position="75"/>
    </location>
</feature>
<keyword evidence="2" id="KW-1015">Disulfide bond</keyword>
<comment type="caution">
    <text evidence="6">The sequence shown here is derived from an EMBL/GenBank/DDBJ whole genome shotgun (WGS) entry which is preliminary data.</text>
</comment>